<keyword evidence="2" id="KW-1185">Reference proteome</keyword>
<organism evidence="1 2">
    <name type="scientific">Euplotes crassus</name>
    <dbReference type="NCBI Taxonomy" id="5936"/>
    <lineage>
        <taxon>Eukaryota</taxon>
        <taxon>Sar</taxon>
        <taxon>Alveolata</taxon>
        <taxon>Ciliophora</taxon>
        <taxon>Intramacronucleata</taxon>
        <taxon>Spirotrichea</taxon>
        <taxon>Hypotrichia</taxon>
        <taxon>Euplotida</taxon>
        <taxon>Euplotidae</taxon>
        <taxon>Moneuplotes</taxon>
    </lineage>
</organism>
<dbReference type="AlphaFoldDB" id="A0AAD2D1S0"/>
<accession>A0AAD2D1S0</accession>
<evidence type="ECO:0000313" key="2">
    <source>
        <dbReference type="Proteomes" id="UP001295684"/>
    </source>
</evidence>
<dbReference type="Proteomes" id="UP001295684">
    <property type="component" value="Unassembled WGS sequence"/>
</dbReference>
<proteinExistence type="predicted"/>
<evidence type="ECO:0000313" key="1">
    <source>
        <dbReference type="EMBL" id="CAI2376910.1"/>
    </source>
</evidence>
<comment type="caution">
    <text evidence="1">The sequence shown here is derived from an EMBL/GenBank/DDBJ whole genome shotgun (WGS) entry which is preliminary data.</text>
</comment>
<dbReference type="EMBL" id="CAMPGE010018499">
    <property type="protein sequence ID" value="CAI2376910.1"/>
    <property type="molecule type" value="Genomic_DNA"/>
</dbReference>
<sequence length="76" mass="8871">MSENYTTGSIKFLLRSKSRPKIFWKESQACCNCAYPINLKMKLISIFFKVSSYLVAQIVHIEWFNVITCQKITKDS</sequence>
<gene>
    <name evidence="1" type="ORF">ECRASSUSDP1_LOCUS18287</name>
</gene>
<name>A0AAD2D1S0_EUPCR</name>
<reference evidence="1" key="1">
    <citation type="submission" date="2023-07" db="EMBL/GenBank/DDBJ databases">
        <authorList>
            <consortium name="AG Swart"/>
            <person name="Singh M."/>
            <person name="Singh A."/>
            <person name="Seah K."/>
            <person name="Emmerich C."/>
        </authorList>
    </citation>
    <scope>NUCLEOTIDE SEQUENCE</scope>
    <source>
        <strain evidence="1">DP1</strain>
    </source>
</reference>
<protein>
    <submittedName>
        <fullName evidence="1">Uncharacterized protein</fullName>
    </submittedName>
</protein>